<evidence type="ECO:0000313" key="2">
    <source>
        <dbReference type="Proteomes" id="UP000070456"/>
    </source>
</evidence>
<comment type="caution">
    <text evidence="1">The sequence shown here is derived from an EMBL/GenBank/DDBJ whole genome shotgun (WGS) entry which is preliminary data.</text>
</comment>
<accession>A0A140LEH7</accession>
<organism evidence="1 2">
    <name type="scientific">Thermotalea metallivorans</name>
    <dbReference type="NCBI Taxonomy" id="520762"/>
    <lineage>
        <taxon>Bacteria</taxon>
        <taxon>Bacillati</taxon>
        <taxon>Bacillota</taxon>
        <taxon>Clostridia</taxon>
        <taxon>Peptostreptococcales</taxon>
        <taxon>Thermotaleaceae</taxon>
        <taxon>Thermotalea</taxon>
    </lineage>
</organism>
<name>A0A140LEH7_9FIRM</name>
<dbReference type="RefSeq" id="WP_242867259.1">
    <property type="nucleotide sequence ID" value="NZ_LOEE01000003.1"/>
</dbReference>
<keyword evidence="2" id="KW-1185">Reference proteome</keyword>
<evidence type="ECO:0008006" key="3">
    <source>
        <dbReference type="Google" id="ProtNLM"/>
    </source>
</evidence>
<reference evidence="1 2" key="1">
    <citation type="submission" date="2015-12" db="EMBL/GenBank/DDBJ databases">
        <title>Draft genome sequence of the thermoanaerobe Thermotalea metallivorans, an isolate from the runoff channel of the Great Artesian Basin, Australia.</title>
        <authorList>
            <person name="Patel B.K."/>
        </authorList>
    </citation>
    <scope>NUCLEOTIDE SEQUENCE [LARGE SCALE GENOMIC DNA]</scope>
    <source>
        <strain evidence="1 2">B2-1</strain>
    </source>
</reference>
<proteinExistence type="predicted"/>
<gene>
    <name evidence="1" type="ORF">AN619_01120</name>
</gene>
<dbReference type="AlphaFoldDB" id="A0A140LEH7"/>
<dbReference type="Proteomes" id="UP000070456">
    <property type="component" value="Unassembled WGS sequence"/>
</dbReference>
<protein>
    <recommendedName>
        <fullName evidence="3">Tc1-like transposase DDE domain-containing protein</fullName>
    </recommendedName>
</protein>
<evidence type="ECO:0000313" key="1">
    <source>
        <dbReference type="EMBL" id="KXG78952.1"/>
    </source>
</evidence>
<sequence>MIDLVCTVENDSESVLYVMDETGLRTESDNRRSWSPVGVSPILESNGSHQGVNIIGVTEITKNFDTIADIYSAKQSITSEEI</sequence>
<dbReference type="EMBL" id="LOEE01000003">
    <property type="protein sequence ID" value="KXG78952.1"/>
    <property type="molecule type" value="Genomic_DNA"/>
</dbReference>